<evidence type="ECO:0008006" key="4">
    <source>
        <dbReference type="Google" id="ProtNLM"/>
    </source>
</evidence>
<dbReference type="AlphaFoldDB" id="A0AA89BCG3"/>
<gene>
    <name evidence="2" type="ORF">RJ639_030296</name>
</gene>
<comment type="caution">
    <text evidence="2">The sequence shown here is derived from an EMBL/GenBank/DDBJ whole genome shotgun (WGS) entry which is preliminary data.</text>
</comment>
<dbReference type="Proteomes" id="UP001188597">
    <property type="component" value="Unassembled WGS sequence"/>
</dbReference>
<protein>
    <recommendedName>
        <fullName evidence="4">Selenoprotein H</fullName>
    </recommendedName>
</protein>
<feature type="compositionally biased region" description="Low complexity" evidence="1">
    <location>
        <begin position="8"/>
        <end position="19"/>
    </location>
</feature>
<name>A0AA89BCG3_9ASTE</name>
<feature type="region of interest" description="Disordered" evidence="1">
    <location>
        <begin position="1"/>
        <end position="51"/>
    </location>
</feature>
<dbReference type="PANTHER" id="PTHR33638:SF1">
    <property type="entry name" value="SELENOPROTEIN H"/>
    <property type="match status" value="1"/>
</dbReference>
<proteinExistence type="predicted"/>
<evidence type="ECO:0000313" key="2">
    <source>
        <dbReference type="EMBL" id="KAK3038189.1"/>
    </source>
</evidence>
<dbReference type="PANTHER" id="PTHR33638">
    <property type="entry name" value="SELENOPROTEIN H"/>
    <property type="match status" value="1"/>
</dbReference>
<dbReference type="EMBL" id="JAVXUP010000103">
    <property type="protein sequence ID" value="KAK3038189.1"/>
    <property type="molecule type" value="Genomic_DNA"/>
</dbReference>
<evidence type="ECO:0000256" key="1">
    <source>
        <dbReference type="SAM" id="MobiDB-lite"/>
    </source>
</evidence>
<dbReference type="GO" id="GO:0005794">
    <property type="term" value="C:Golgi apparatus"/>
    <property type="evidence" value="ECO:0007669"/>
    <property type="project" value="TreeGrafter"/>
</dbReference>
<organism evidence="2 3">
    <name type="scientific">Escallonia herrerae</name>
    <dbReference type="NCBI Taxonomy" id="1293975"/>
    <lineage>
        <taxon>Eukaryota</taxon>
        <taxon>Viridiplantae</taxon>
        <taxon>Streptophyta</taxon>
        <taxon>Embryophyta</taxon>
        <taxon>Tracheophyta</taxon>
        <taxon>Spermatophyta</taxon>
        <taxon>Magnoliopsida</taxon>
        <taxon>eudicotyledons</taxon>
        <taxon>Gunneridae</taxon>
        <taxon>Pentapetalae</taxon>
        <taxon>asterids</taxon>
        <taxon>campanulids</taxon>
        <taxon>Escalloniales</taxon>
        <taxon>Escalloniaceae</taxon>
        <taxon>Escallonia</taxon>
    </lineage>
</organism>
<evidence type="ECO:0000313" key="3">
    <source>
        <dbReference type="Proteomes" id="UP001188597"/>
    </source>
</evidence>
<reference evidence="2" key="1">
    <citation type="submission" date="2022-12" db="EMBL/GenBank/DDBJ databases">
        <title>Draft genome assemblies for two species of Escallonia (Escalloniales).</title>
        <authorList>
            <person name="Chanderbali A."/>
            <person name="Dervinis C."/>
            <person name="Anghel I."/>
            <person name="Soltis D."/>
            <person name="Soltis P."/>
            <person name="Zapata F."/>
        </authorList>
    </citation>
    <scope>NUCLEOTIDE SEQUENCE</scope>
    <source>
        <strain evidence="2">UCBG64.0493</strain>
        <tissue evidence="2">Leaf</tissue>
    </source>
</reference>
<accession>A0AA89BCG3</accession>
<keyword evidence="3" id="KW-1185">Reference proteome</keyword>
<sequence length="169" mass="18332">MKPTTAFSSRVTRSSTRRVNANNLMDSEALPDLPPAKKAKTGSNLTAKNVKAKKKLPAPAAKELELPASLDGSKTICFGDDQNLTPLIRGLRVSESLLCLKQCNAFKTRAIQVKNGLEDGLSGITVLLNPGKPRRGCFEIREEGGETFLSLLVKFIAKIRSTFAYILGE</sequence>
<dbReference type="InterPro" id="IPR052674">
    <property type="entry name" value="SelWTH-like"/>
</dbReference>